<evidence type="ECO:0000313" key="2">
    <source>
        <dbReference type="Proteomes" id="UP000030103"/>
    </source>
</evidence>
<dbReference type="AlphaFoldDB" id="A0A0A2EAH8"/>
<dbReference type="EMBL" id="JRFA01000023">
    <property type="protein sequence ID" value="KGN73434.1"/>
    <property type="molecule type" value="Genomic_DNA"/>
</dbReference>
<comment type="caution">
    <text evidence="1">The sequence shown here is derived from an EMBL/GenBank/DDBJ whole genome shotgun (WGS) entry which is preliminary data.</text>
</comment>
<accession>A0A0A2EAH8</accession>
<dbReference type="Proteomes" id="UP000030103">
    <property type="component" value="Unassembled WGS sequence"/>
</dbReference>
<keyword evidence="2" id="KW-1185">Reference proteome</keyword>
<sequence>MKLKEKISFQGHEVVKKPEQKIISSLFGKPIKQKRKRILKKHKNSLPEEYSTKLTWIFFFA</sequence>
<reference evidence="1 2" key="1">
    <citation type="submission" date="2014-09" db="EMBL/GenBank/DDBJ databases">
        <title>Draft Genome Sequence of Porphyromonas macacae COT-192_OH2859.</title>
        <authorList>
            <person name="Wallis C."/>
            <person name="Deusch O."/>
            <person name="O'Flynn C."/>
            <person name="Davis I."/>
            <person name="Horsfall A."/>
            <person name="Kirkwood N."/>
            <person name="Harris S."/>
            <person name="Eisen J.A."/>
            <person name="Coil D.A."/>
            <person name="Darling A.E."/>
            <person name="Jospin G."/>
            <person name="Alexiev A."/>
        </authorList>
    </citation>
    <scope>NUCLEOTIDE SEQUENCE [LARGE SCALE GENOMIC DNA]</scope>
    <source>
        <strain evidence="2">COT-192 OH2859</strain>
    </source>
</reference>
<gene>
    <name evidence="1" type="ORF">HQ47_08230</name>
</gene>
<name>A0A0A2EAH8_9PORP</name>
<organism evidence="1 2">
    <name type="scientific">Porphyromonas macacae</name>
    <dbReference type="NCBI Taxonomy" id="28115"/>
    <lineage>
        <taxon>Bacteria</taxon>
        <taxon>Pseudomonadati</taxon>
        <taxon>Bacteroidota</taxon>
        <taxon>Bacteroidia</taxon>
        <taxon>Bacteroidales</taxon>
        <taxon>Porphyromonadaceae</taxon>
        <taxon>Porphyromonas</taxon>
    </lineage>
</organism>
<protein>
    <submittedName>
        <fullName evidence="1">Uncharacterized protein</fullName>
    </submittedName>
</protein>
<evidence type="ECO:0000313" key="1">
    <source>
        <dbReference type="EMBL" id="KGN73434.1"/>
    </source>
</evidence>
<proteinExistence type="predicted"/>